<keyword evidence="2" id="KW-1185">Reference proteome</keyword>
<protein>
    <submittedName>
        <fullName evidence="1">Uncharacterized protein</fullName>
    </submittedName>
</protein>
<reference evidence="1" key="1">
    <citation type="submission" date="2021-02" db="EMBL/GenBank/DDBJ databases">
        <authorList>
            <consortium name="DOE Joint Genome Institute"/>
            <person name="Ahrendt S."/>
            <person name="Looney B.P."/>
            <person name="Miyauchi S."/>
            <person name="Morin E."/>
            <person name="Drula E."/>
            <person name="Courty P.E."/>
            <person name="Chicoki N."/>
            <person name="Fauchery L."/>
            <person name="Kohler A."/>
            <person name="Kuo A."/>
            <person name="Labutti K."/>
            <person name="Pangilinan J."/>
            <person name="Lipzen A."/>
            <person name="Riley R."/>
            <person name="Andreopoulos W."/>
            <person name="He G."/>
            <person name="Johnson J."/>
            <person name="Barry K.W."/>
            <person name="Grigoriev I.V."/>
            <person name="Nagy L."/>
            <person name="Hibbett D."/>
            <person name="Henrissat B."/>
            <person name="Matheny P.B."/>
            <person name="Labbe J."/>
            <person name="Martin F."/>
        </authorList>
    </citation>
    <scope>NUCLEOTIDE SEQUENCE</scope>
    <source>
        <strain evidence="1">FP105234-sp</strain>
    </source>
</reference>
<dbReference type="EMBL" id="MU275892">
    <property type="protein sequence ID" value="KAI0048104.1"/>
    <property type="molecule type" value="Genomic_DNA"/>
</dbReference>
<name>A0ACB8RVM5_9AGAM</name>
<sequence length="271" mass="29760">MSAGAASNAAMAQIIANRTAHLLPVLTHGYLGNMLGHKEAMDLICAAFLRFAYTAHVDDAVWAITYSAPGLQNTFTVNVASHSFPHLQPYAVDPTSPYLQVILDYIVPDLRISRVIRQHRWVQYRGGLRWRVNLENEAIHVVPPIFFVGANHLAGVPLLHARGALLDEASLLCHDRLPFPLKTSIKLRVWLHGREPWCAQIRLRTRGTQSPVTLAVFLQRVARLLDNYFRCGGTGHAAGSSTDAQLNPSDIIIVGVVAVSSGSVMPILQIV</sequence>
<proteinExistence type="predicted"/>
<comment type="caution">
    <text evidence="1">The sequence shown here is derived from an EMBL/GenBank/DDBJ whole genome shotgun (WGS) entry which is preliminary data.</text>
</comment>
<reference evidence="1" key="2">
    <citation type="journal article" date="2022" name="New Phytol.">
        <title>Evolutionary transition to the ectomycorrhizal habit in the genomes of a hyperdiverse lineage of mushroom-forming fungi.</title>
        <authorList>
            <person name="Looney B."/>
            <person name="Miyauchi S."/>
            <person name="Morin E."/>
            <person name="Drula E."/>
            <person name="Courty P.E."/>
            <person name="Kohler A."/>
            <person name="Kuo A."/>
            <person name="LaButti K."/>
            <person name="Pangilinan J."/>
            <person name="Lipzen A."/>
            <person name="Riley R."/>
            <person name="Andreopoulos W."/>
            <person name="He G."/>
            <person name="Johnson J."/>
            <person name="Nolan M."/>
            <person name="Tritt A."/>
            <person name="Barry K.W."/>
            <person name="Grigoriev I.V."/>
            <person name="Nagy L.G."/>
            <person name="Hibbett D."/>
            <person name="Henrissat B."/>
            <person name="Matheny P.B."/>
            <person name="Labbe J."/>
            <person name="Martin F.M."/>
        </authorList>
    </citation>
    <scope>NUCLEOTIDE SEQUENCE</scope>
    <source>
        <strain evidence="1">FP105234-sp</strain>
    </source>
</reference>
<evidence type="ECO:0000313" key="1">
    <source>
        <dbReference type="EMBL" id="KAI0048104.1"/>
    </source>
</evidence>
<organism evidence="1 2">
    <name type="scientific">Auriscalpium vulgare</name>
    <dbReference type="NCBI Taxonomy" id="40419"/>
    <lineage>
        <taxon>Eukaryota</taxon>
        <taxon>Fungi</taxon>
        <taxon>Dikarya</taxon>
        <taxon>Basidiomycota</taxon>
        <taxon>Agaricomycotina</taxon>
        <taxon>Agaricomycetes</taxon>
        <taxon>Russulales</taxon>
        <taxon>Auriscalpiaceae</taxon>
        <taxon>Auriscalpium</taxon>
    </lineage>
</organism>
<gene>
    <name evidence="1" type="ORF">FA95DRAFT_1124574</name>
</gene>
<dbReference type="Proteomes" id="UP000814033">
    <property type="component" value="Unassembled WGS sequence"/>
</dbReference>
<evidence type="ECO:0000313" key="2">
    <source>
        <dbReference type="Proteomes" id="UP000814033"/>
    </source>
</evidence>
<accession>A0ACB8RVM5</accession>